<comment type="caution">
    <text evidence="1">The sequence shown here is derived from an EMBL/GenBank/DDBJ whole genome shotgun (WGS) entry which is preliminary data.</text>
</comment>
<proteinExistence type="predicted"/>
<accession>A0A168IPW3</accession>
<name>A0A168IPW3_MUCCL</name>
<dbReference type="GO" id="GO:0003677">
    <property type="term" value="F:DNA binding"/>
    <property type="evidence" value="ECO:0007669"/>
    <property type="project" value="UniProtKB-KW"/>
</dbReference>
<protein>
    <submittedName>
        <fullName evidence="1">Homeodomain-like DNA binding domain-containing transcription factor</fullName>
    </submittedName>
</protein>
<organism evidence="1 2">
    <name type="scientific">Mucor lusitanicus CBS 277.49</name>
    <dbReference type="NCBI Taxonomy" id="747725"/>
    <lineage>
        <taxon>Eukaryota</taxon>
        <taxon>Fungi</taxon>
        <taxon>Fungi incertae sedis</taxon>
        <taxon>Mucoromycota</taxon>
        <taxon>Mucoromycotina</taxon>
        <taxon>Mucoromycetes</taxon>
        <taxon>Mucorales</taxon>
        <taxon>Mucorineae</taxon>
        <taxon>Mucoraceae</taxon>
        <taxon>Mucor</taxon>
    </lineage>
</organism>
<dbReference type="STRING" id="747725.A0A168IPW3"/>
<keyword evidence="2" id="KW-1185">Reference proteome</keyword>
<dbReference type="Proteomes" id="UP000077051">
    <property type="component" value="Unassembled WGS sequence"/>
</dbReference>
<dbReference type="OrthoDB" id="2288646at2759"/>
<dbReference type="EMBL" id="AMYB01000007">
    <property type="protein sequence ID" value="OAD00203.1"/>
    <property type="molecule type" value="Genomic_DNA"/>
</dbReference>
<sequence length="114" mass="13042">MRLHPSTVSTFIKRAGKQGIGIPSKRSGAQPKLNARDQRQLVGRQLRLAPRLPMKNHLKLWCDTHIKISMDSFKKYMKDIGFASYKAAAHKPSLADTQKLRKLEWCMDKISWGP</sequence>
<evidence type="ECO:0000313" key="1">
    <source>
        <dbReference type="EMBL" id="OAD00203.1"/>
    </source>
</evidence>
<keyword evidence="1" id="KW-0238">DNA-binding</keyword>
<evidence type="ECO:0000313" key="2">
    <source>
        <dbReference type="Proteomes" id="UP000077051"/>
    </source>
</evidence>
<dbReference type="VEuPathDB" id="FungiDB:MUCCIDRAFT_113665"/>
<gene>
    <name evidence="1" type="ORF">MUCCIDRAFT_113665</name>
</gene>
<reference evidence="1 2" key="1">
    <citation type="submission" date="2015-06" db="EMBL/GenBank/DDBJ databases">
        <title>Expansion of signal transduction pathways in fungi by whole-genome duplication.</title>
        <authorList>
            <consortium name="DOE Joint Genome Institute"/>
            <person name="Corrochano L.M."/>
            <person name="Kuo A."/>
            <person name="Marcet-Houben M."/>
            <person name="Polaino S."/>
            <person name="Salamov A."/>
            <person name="Villalobos J.M."/>
            <person name="Alvarez M.I."/>
            <person name="Avalos J."/>
            <person name="Benito E.P."/>
            <person name="Benoit I."/>
            <person name="Burger G."/>
            <person name="Camino L.P."/>
            <person name="Canovas D."/>
            <person name="Cerda-Olmedo E."/>
            <person name="Cheng J.-F."/>
            <person name="Dominguez A."/>
            <person name="Elias M."/>
            <person name="Eslava A.P."/>
            <person name="Glaser F."/>
            <person name="Grimwood J."/>
            <person name="Gutierrez G."/>
            <person name="Heitman J."/>
            <person name="Henrissat B."/>
            <person name="Iturriaga E.A."/>
            <person name="Lang B.F."/>
            <person name="Lavin J.L."/>
            <person name="Lee S."/>
            <person name="Li W."/>
            <person name="Lindquist E."/>
            <person name="Lopez-Garcia S."/>
            <person name="Luque E.M."/>
            <person name="Marcos A.T."/>
            <person name="Martin J."/>
            <person name="Mccluskey K."/>
            <person name="Medina H.R."/>
            <person name="Miralles-Duran A."/>
            <person name="Miyazaki A."/>
            <person name="Munoz-Torres E."/>
            <person name="Oguiza J.A."/>
            <person name="Ohm R."/>
            <person name="Olmedo M."/>
            <person name="Orejas M."/>
            <person name="Ortiz-Castellanos L."/>
            <person name="Pisabarro A.G."/>
            <person name="Rodriguez-Romero J."/>
            <person name="Ruiz-Herrera J."/>
            <person name="Ruiz-Vazquez R."/>
            <person name="Sanz C."/>
            <person name="Schackwitz W."/>
            <person name="Schmutz J."/>
            <person name="Shahriari M."/>
            <person name="Shelest E."/>
            <person name="Silva-Franco F."/>
            <person name="Soanes D."/>
            <person name="Syed K."/>
            <person name="Tagua V.G."/>
            <person name="Talbot N.J."/>
            <person name="Thon M."/>
            <person name="De Vries R.P."/>
            <person name="Wiebenga A."/>
            <person name="Yadav J.S."/>
            <person name="Braun E.L."/>
            <person name="Baker S."/>
            <person name="Garre V."/>
            <person name="Horwitz B."/>
            <person name="Torres-Martinez S."/>
            <person name="Idnurm A."/>
            <person name="Herrera-Estrella A."/>
            <person name="Gabaldon T."/>
            <person name="Grigoriev I.V."/>
        </authorList>
    </citation>
    <scope>NUCLEOTIDE SEQUENCE [LARGE SCALE GENOMIC DNA]</scope>
    <source>
        <strain evidence="1 2">CBS 277.49</strain>
    </source>
</reference>
<keyword evidence="1" id="KW-0371">Homeobox</keyword>
<dbReference type="AlphaFoldDB" id="A0A168IPW3"/>